<reference evidence="6 7" key="1">
    <citation type="submission" date="2017-07" db="EMBL/GenBank/DDBJ databases">
        <title>Fictibacillus sp. nov. GDSW-R2A3 Genome sequencing and assembly.</title>
        <authorList>
            <person name="Mayilraj S."/>
        </authorList>
    </citation>
    <scope>NUCLEOTIDE SEQUENCE [LARGE SCALE GENOMIC DNA]</scope>
    <source>
        <strain evidence="6 7">GDSW-R2A3</strain>
    </source>
</reference>
<dbReference type="InterPro" id="IPR030678">
    <property type="entry name" value="Peptide/Ni-bd"/>
</dbReference>
<dbReference type="GO" id="GO:0042597">
    <property type="term" value="C:periplasmic space"/>
    <property type="evidence" value="ECO:0007669"/>
    <property type="project" value="UniProtKB-ARBA"/>
</dbReference>
<dbReference type="PANTHER" id="PTHR30290">
    <property type="entry name" value="PERIPLASMIC BINDING COMPONENT OF ABC TRANSPORTER"/>
    <property type="match status" value="1"/>
</dbReference>
<dbReference type="GO" id="GO:0043190">
    <property type="term" value="C:ATP-binding cassette (ABC) transporter complex"/>
    <property type="evidence" value="ECO:0007669"/>
    <property type="project" value="InterPro"/>
</dbReference>
<dbReference type="Gene3D" id="3.40.190.10">
    <property type="entry name" value="Periplasmic binding protein-like II"/>
    <property type="match status" value="1"/>
</dbReference>
<feature type="domain" description="Solute-binding protein family 5" evidence="5">
    <location>
        <begin position="73"/>
        <end position="423"/>
    </location>
</feature>
<evidence type="ECO:0000313" key="6">
    <source>
        <dbReference type="EMBL" id="OYD59310.1"/>
    </source>
</evidence>
<dbReference type="InterPro" id="IPR039424">
    <property type="entry name" value="SBP_5"/>
</dbReference>
<feature type="chain" id="PRO_5012104739" evidence="4">
    <location>
        <begin position="25"/>
        <end position="509"/>
    </location>
</feature>
<evidence type="ECO:0000256" key="2">
    <source>
        <dbReference type="ARBA" id="ARBA00022448"/>
    </source>
</evidence>
<dbReference type="PANTHER" id="PTHR30290:SF9">
    <property type="entry name" value="OLIGOPEPTIDE-BINDING PROTEIN APPA"/>
    <property type="match status" value="1"/>
</dbReference>
<dbReference type="Gene3D" id="3.10.105.10">
    <property type="entry name" value="Dipeptide-binding Protein, Domain 3"/>
    <property type="match status" value="1"/>
</dbReference>
<evidence type="ECO:0000256" key="4">
    <source>
        <dbReference type="SAM" id="SignalP"/>
    </source>
</evidence>
<proteinExistence type="inferred from homology"/>
<dbReference type="GO" id="GO:0015833">
    <property type="term" value="P:peptide transport"/>
    <property type="evidence" value="ECO:0007669"/>
    <property type="project" value="TreeGrafter"/>
</dbReference>
<gene>
    <name evidence="6" type="ORF">CGZ90_05305</name>
</gene>
<dbReference type="RefSeq" id="WP_094251271.1">
    <property type="nucleotide sequence ID" value="NZ_JBHLXL010000001.1"/>
</dbReference>
<comment type="caution">
    <text evidence="6">The sequence shown here is derived from an EMBL/GenBank/DDBJ whole genome shotgun (WGS) entry which is preliminary data.</text>
</comment>
<dbReference type="PROSITE" id="PS51257">
    <property type="entry name" value="PROKAR_LIPOPROTEIN"/>
    <property type="match status" value="1"/>
</dbReference>
<keyword evidence="3 4" id="KW-0732">Signal</keyword>
<comment type="similarity">
    <text evidence="1">Belongs to the bacterial solute-binding protein 5 family.</text>
</comment>
<dbReference type="CDD" id="cd08490">
    <property type="entry name" value="PBP2_NikA_DppA_OppA_like_3"/>
    <property type="match status" value="1"/>
</dbReference>
<sequence length="509" mass="57386">MRKKRLGFVLSAALALTACSSEGASNEKRGNAEEKEITFLSNFPSETLDPHLNYTAVRAGINETLVKINEDLELEPWLAEKWETKDNGQTWTFTIRENVTFQNGDKLDAEAVKRSLQRNIGVSEAMKTALKIKEIKADKQKLTIVTQEPLPHLPSELVHPNTAILDVDEKDTGKKPVGTGPFEPVGFSAGSKLELKRYDGYWDGKAKLDHAVFTFNEDANARTLALQSGDADIVYRPAIESIESLKADNSIKTDVVPSLRTHLLMYNNVNPVFKDKHVRKAFDYLIDRKETADSIMAGQADTADGPFLSDFPFTPEYEKKEYSLEKAKEHFDHAGYEMKDGNLVKEGKPLSLKILTYAYRPELPLIAQMLQSEAKQLGIQIEIQQVENIDEYIAKKDDWDLATYSLITSPRGDASYFLNSAYMEGGAINPGKIDNSELTDRISRLNATLEEEKRNELAEEAVSIIDQERLHSFIVHPNNFAAYNEKVKNWKLSKSEYYILTKDVDVIQP</sequence>
<dbReference type="AlphaFoldDB" id="A0A235FD49"/>
<dbReference type="SUPFAM" id="SSF53850">
    <property type="entry name" value="Periplasmic binding protein-like II"/>
    <property type="match status" value="1"/>
</dbReference>
<keyword evidence="7" id="KW-1185">Reference proteome</keyword>
<feature type="signal peptide" evidence="4">
    <location>
        <begin position="1"/>
        <end position="24"/>
    </location>
</feature>
<accession>A0A235FD49</accession>
<dbReference type="EMBL" id="NOII01000001">
    <property type="protein sequence ID" value="OYD59310.1"/>
    <property type="molecule type" value="Genomic_DNA"/>
</dbReference>
<evidence type="ECO:0000256" key="1">
    <source>
        <dbReference type="ARBA" id="ARBA00005695"/>
    </source>
</evidence>
<dbReference type="Pfam" id="PF00496">
    <property type="entry name" value="SBP_bac_5"/>
    <property type="match status" value="1"/>
</dbReference>
<dbReference type="NCBIfam" id="NF045468">
    <property type="entry name" value="Opp5A_nikA"/>
    <property type="match status" value="1"/>
</dbReference>
<dbReference type="OrthoDB" id="9796817at2"/>
<organism evidence="6 7">
    <name type="scientific">Fictibacillus aquaticus</name>
    <dbReference type="NCBI Taxonomy" id="2021314"/>
    <lineage>
        <taxon>Bacteria</taxon>
        <taxon>Bacillati</taxon>
        <taxon>Bacillota</taxon>
        <taxon>Bacilli</taxon>
        <taxon>Bacillales</taxon>
        <taxon>Fictibacillaceae</taxon>
        <taxon>Fictibacillus</taxon>
    </lineage>
</organism>
<dbReference type="InterPro" id="IPR050035">
    <property type="entry name" value="NikA"/>
</dbReference>
<dbReference type="GO" id="GO:1904680">
    <property type="term" value="F:peptide transmembrane transporter activity"/>
    <property type="evidence" value="ECO:0007669"/>
    <property type="project" value="TreeGrafter"/>
</dbReference>
<name>A0A235FD49_9BACL</name>
<keyword evidence="2" id="KW-0813">Transport</keyword>
<dbReference type="InterPro" id="IPR000914">
    <property type="entry name" value="SBP_5_dom"/>
</dbReference>
<dbReference type="Proteomes" id="UP000215059">
    <property type="component" value="Unassembled WGS sequence"/>
</dbReference>
<evidence type="ECO:0000259" key="5">
    <source>
        <dbReference type="Pfam" id="PF00496"/>
    </source>
</evidence>
<dbReference type="PIRSF" id="PIRSF002741">
    <property type="entry name" value="MppA"/>
    <property type="match status" value="1"/>
</dbReference>
<evidence type="ECO:0000313" key="7">
    <source>
        <dbReference type="Proteomes" id="UP000215059"/>
    </source>
</evidence>
<protein>
    <submittedName>
        <fullName evidence="6">ABC transporter substrate-binding protein</fullName>
    </submittedName>
</protein>
<evidence type="ECO:0000256" key="3">
    <source>
        <dbReference type="ARBA" id="ARBA00022729"/>
    </source>
</evidence>